<proteinExistence type="predicted"/>
<keyword evidence="2" id="KW-0963">Cytoplasm</keyword>
<protein>
    <submittedName>
        <fullName evidence="4">Regulatory protein RecX</fullName>
    </submittedName>
</protein>
<organism evidence="4">
    <name type="scientific">bioreactor metagenome</name>
    <dbReference type="NCBI Taxonomy" id="1076179"/>
    <lineage>
        <taxon>unclassified sequences</taxon>
        <taxon>metagenomes</taxon>
        <taxon>ecological metagenomes</taxon>
    </lineage>
</organism>
<dbReference type="GO" id="GO:0006282">
    <property type="term" value="P:regulation of DNA repair"/>
    <property type="evidence" value="ECO:0007669"/>
    <property type="project" value="InterPro"/>
</dbReference>
<dbReference type="AlphaFoldDB" id="A0A644V4G4"/>
<evidence type="ECO:0000256" key="2">
    <source>
        <dbReference type="ARBA" id="ARBA00022490"/>
    </source>
</evidence>
<dbReference type="InterPro" id="IPR036388">
    <property type="entry name" value="WH-like_DNA-bd_sf"/>
</dbReference>
<dbReference type="Gene3D" id="1.10.10.10">
    <property type="entry name" value="Winged helix-like DNA-binding domain superfamily/Winged helix DNA-binding domain"/>
    <property type="match status" value="1"/>
</dbReference>
<dbReference type="PANTHER" id="PTHR33602:SF1">
    <property type="entry name" value="REGULATORY PROTEIN RECX FAMILY PROTEIN"/>
    <property type="match status" value="1"/>
</dbReference>
<evidence type="ECO:0000313" key="4">
    <source>
        <dbReference type="EMBL" id="MPL86220.1"/>
    </source>
</evidence>
<dbReference type="GO" id="GO:0005737">
    <property type="term" value="C:cytoplasm"/>
    <property type="evidence" value="ECO:0007669"/>
    <property type="project" value="UniProtKB-SubCell"/>
</dbReference>
<evidence type="ECO:0000259" key="3">
    <source>
        <dbReference type="Pfam" id="PF21982"/>
    </source>
</evidence>
<dbReference type="EMBL" id="VSSQ01000218">
    <property type="protein sequence ID" value="MPL86220.1"/>
    <property type="molecule type" value="Genomic_DNA"/>
</dbReference>
<gene>
    <name evidence="4" type="primary">recX_8</name>
    <name evidence="4" type="ORF">SDC9_32197</name>
</gene>
<evidence type="ECO:0000256" key="1">
    <source>
        <dbReference type="ARBA" id="ARBA00004496"/>
    </source>
</evidence>
<dbReference type="Pfam" id="PF21982">
    <property type="entry name" value="RecX_HTH1"/>
    <property type="match status" value="1"/>
</dbReference>
<comment type="subcellular location">
    <subcellularLocation>
        <location evidence="1">Cytoplasm</location>
    </subcellularLocation>
</comment>
<sequence length="162" mass="18600">MPTKPKPPITSVAAAYEFALTKLSYRDHSQQDLEWKMRMRQCPQEVIDQVVIKLKDYKLLNEENYANKVYRSWLAKKYYGKGHLYLTLMKKQVKKELISGILDKLTEEEEAARAVDFGSDCLKKNPKKFGLTNEKGAANLARALATRGFSGDLIKKTLKQLE</sequence>
<accession>A0A644V4G4</accession>
<dbReference type="InterPro" id="IPR053926">
    <property type="entry name" value="RecX_HTH_1st"/>
</dbReference>
<reference evidence="4" key="1">
    <citation type="submission" date="2019-08" db="EMBL/GenBank/DDBJ databases">
        <authorList>
            <person name="Kucharzyk K."/>
            <person name="Murdoch R.W."/>
            <person name="Higgins S."/>
            <person name="Loffler F."/>
        </authorList>
    </citation>
    <scope>NUCLEOTIDE SEQUENCE</scope>
</reference>
<dbReference type="PANTHER" id="PTHR33602">
    <property type="entry name" value="REGULATORY PROTEIN RECX FAMILY PROTEIN"/>
    <property type="match status" value="1"/>
</dbReference>
<comment type="caution">
    <text evidence="4">The sequence shown here is derived from an EMBL/GenBank/DDBJ whole genome shotgun (WGS) entry which is preliminary data.</text>
</comment>
<name>A0A644V4G4_9ZZZZ</name>
<feature type="domain" description="RecX first three-helical" evidence="3">
    <location>
        <begin position="15"/>
        <end position="54"/>
    </location>
</feature>
<dbReference type="InterPro" id="IPR003783">
    <property type="entry name" value="Regulatory_RecX"/>
</dbReference>